<reference evidence="2" key="1">
    <citation type="journal article" date="2019" name="Int. J. Syst. Evol. Microbiol.">
        <title>The Global Catalogue of Microorganisms (GCM) 10K type strain sequencing project: providing services to taxonomists for standard genome sequencing and annotation.</title>
        <authorList>
            <consortium name="The Broad Institute Genomics Platform"/>
            <consortium name="The Broad Institute Genome Sequencing Center for Infectious Disease"/>
            <person name="Wu L."/>
            <person name="Ma J."/>
        </authorList>
    </citation>
    <scope>NUCLEOTIDE SEQUENCE [LARGE SCALE GENOMIC DNA]</scope>
    <source>
        <strain evidence="2">KCTC 23984</strain>
    </source>
</reference>
<comment type="caution">
    <text evidence="1">The sequence shown here is derived from an EMBL/GenBank/DDBJ whole genome shotgun (WGS) entry which is preliminary data.</text>
</comment>
<name>A0ABW6C810_9BACT</name>
<evidence type="ECO:0000313" key="1">
    <source>
        <dbReference type="EMBL" id="MFD3003798.1"/>
    </source>
</evidence>
<dbReference type="EMBL" id="JBHUOX010000043">
    <property type="protein sequence ID" value="MFD3003798.1"/>
    <property type="molecule type" value="Genomic_DNA"/>
</dbReference>
<dbReference type="RefSeq" id="WP_377491891.1">
    <property type="nucleotide sequence ID" value="NZ_JBHUOX010000043.1"/>
</dbReference>
<dbReference type="Proteomes" id="UP001597641">
    <property type="component" value="Unassembled WGS sequence"/>
</dbReference>
<organism evidence="1 2">
    <name type="scientific">Pontibacter toksunensis</name>
    <dbReference type="NCBI Taxonomy" id="1332631"/>
    <lineage>
        <taxon>Bacteria</taxon>
        <taxon>Pseudomonadati</taxon>
        <taxon>Bacteroidota</taxon>
        <taxon>Cytophagia</taxon>
        <taxon>Cytophagales</taxon>
        <taxon>Hymenobacteraceae</taxon>
        <taxon>Pontibacter</taxon>
    </lineage>
</organism>
<accession>A0ABW6C810</accession>
<protein>
    <recommendedName>
        <fullName evidence="3">Helix-turn-helix domain-containing protein</fullName>
    </recommendedName>
</protein>
<keyword evidence="2" id="KW-1185">Reference proteome</keyword>
<evidence type="ECO:0000313" key="2">
    <source>
        <dbReference type="Proteomes" id="UP001597641"/>
    </source>
</evidence>
<proteinExistence type="predicted"/>
<evidence type="ECO:0008006" key="3">
    <source>
        <dbReference type="Google" id="ProtNLM"/>
    </source>
</evidence>
<gene>
    <name evidence="1" type="ORF">ACFS7Z_25810</name>
</gene>
<sequence>MKEVTKILGVDRATCYRYIQGSTYPEHGGRYSLPLFMNLAWEVP</sequence>